<organism evidence="3 4">
    <name type="scientific">Dioszegia hungarica</name>
    <dbReference type="NCBI Taxonomy" id="4972"/>
    <lineage>
        <taxon>Eukaryota</taxon>
        <taxon>Fungi</taxon>
        <taxon>Dikarya</taxon>
        <taxon>Basidiomycota</taxon>
        <taxon>Agaricomycotina</taxon>
        <taxon>Tremellomycetes</taxon>
        <taxon>Tremellales</taxon>
        <taxon>Bulleribasidiaceae</taxon>
        <taxon>Dioszegia</taxon>
    </lineage>
</organism>
<feature type="transmembrane region" description="Helical" evidence="2">
    <location>
        <begin position="219"/>
        <end position="241"/>
    </location>
</feature>
<dbReference type="RefSeq" id="XP_052943376.1">
    <property type="nucleotide sequence ID" value="XM_053087545.1"/>
</dbReference>
<dbReference type="GeneID" id="77726750"/>
<dbReference type="EMBL" id="JAKWFO010000008">
    <property type="protein sequence ID" value="KAI9633599.1"/>
    <property type="molecule type" value="Genomic_DNA"/>
</dbReference>
<accession>A0AA38LTR1</accession>
<keyword evidence="2" id="KW-1133">Transmembrane helix</keyword>
<name>A0AA38LTR1_9TREE</name>
<feature type="compositionally biased region" description="Basic and acidic residues" evidence="1">
    <location>
        <begin position="335"/>
        <end position="346"/>
    </location>
</feature>
<feature type="compositionally biased region" description="Basic and acidic residues" evidence="1">
    <location>
        <begin position="289"/>
        <end position="305"/>
    </location>
</feature>
<comment type="caution">
    <text evidence="3">The sequence shown here is derived from an EMBL/GenBank/DDBJ whole genome shotgun (WGS) entry which is preliminary data.</text>
</comment>
<sequence>MAATSAPYIPESPESPVISRLPHVKVTPPTSPGGSGNSTHQALLALTDPTRPGHPRQTSSYASDHYSDLEESGGGGGSGQKAGGEGNGWTWSWSGLTSPTWARSGSGSSGGRGRSSPKPQPHTAGLKTHHRDLSSEETFETPMNEPTKRLRHGRQGSLSARIGEVGGGMVGMVKRRMSGVGGVRRLSGEGRRDGEGEGRLGKVGRAVEKRVRGVEKGNWPFLIVFIACLFIFGSALAGLGYHPPPDVPSTSAAGFELGKPVHEPVERRSEAEIMAERRKMEELWGKMKRPKDGAWMKKGRDDGARRRVQAQTTAEDEPQAVHTAVQDRPAPIDPAIREAEAERAAE</sequence>
<evidence type="ECO:0000256" key="1">
    <source>
        <dbReference type="SAM" id="MobiDB-lite"/>
    </source>
</evidence>
<feature type="region of interest" description="Disordered" evidence="1">
    <location>
        <begin position="1"/>
        <end position="162"/>
    </location>
</feature>
<evidence type="ECO:0000313" key="3">
    <source>
        <dbReference type="EMBL" id="KAI9633599.1"/>
    </source>
</evidence>
<evidence type="ECO:0000313" key="4">
    <source>
        <dbReference type="Proteomes" id="UP001164286"/>
    </source>
</evidence>
<dbReference type="AlphaFoldDB" id="A0AA38LTR1"/>
<dbReference type="Proteomes" id="UP001164286">
    <property type="component" value="Unassembled WGS sequence"/>
</dbReference>
<keyword evidence="2" id="KW-0472">Membrane</keyword>
<feature type="compositionally biased region" description="Polar residues" evidence="1">
    <location>
        <begin position="89"/>
        <end position="101"/>
    </location>
</feature>
<feature type="compositionally biased region" description="Gly residues" evidence="1">
    <location>
        <begin position="72"/>
        <end position="87"/>
    </location>
</feature>
<keyword evidence="4" id="KW-1185">Reference proteome</keyword>
<proteinExistence type="predicted"/>
<protein>
    <submittedName>
        <fullName evidence="3">Uncharacterized protein</fullName>
    </submittedName>
</protein>
<reference evidence="3" key="1">
    <citation type="journal article" date="2022" name="G3 (Bethesda)">
        <title>High quality genome of the basidiomycete yeast Dioszegia hungarica PDD-24b-2 isolated from cloud water.</title>
        <authorList>
            <person name="Jarrige D."/>
            <person name="Haridas S."/>
            <person name="Bleykasten-Grosshans C."/>
            <person name="Joly M."/>
            <person name="Nadalig T."/>
            <person name="Sancelme M."/>
            <person name="Vuilleumier S."/>
            <person name="Grigoriev I.V."/>
            <person name="Amato P."/>
            <person name="Bringel F."/>
        </authorList>
    </citation>
    <scope>NUCLEOTIDE SEQUENCE</scope>
    <source>
        <strain evidence="3">PDD-24b-2</strain>
    </source>
</reference>
<evidence type="ECO:0000256" key="2">
    <source>
        <dbReference type="SAM" id="Phobius"/>
    </source>
</evidence>
<keyword evidence="2" id="KW-0812">Transmembrane</keyword>
<gene>
    <name evidence="3" type="ORF">MKK02DRAFT_28406</name>
</gene>
<feature type="region of interest" description="Disordered" evidence="1">
    <location>
        <begin position="289"/>
        <end position="346"/>
    </location>
</feature>